<organism evidence="1 2">
    <name type="scientific">Ligilactobacillus equi DSM 15833 = JCM 10991</name>
    <dbReference type="NCBI Taxonomy" id="1423740"/>
    <lineage>
        <taxon>Bacteria</taxon>
        <taxon>Bacillati</taxon>
        <taxon>Bacillota</taxon>
        <taxon>Bacilli</taxon>
        <taxon>Lactobacillales</taxon>
        <taxon>Lactobacillaceae</taxon>
        <taxon>Ligilactobacillus</taxon>
    </lineage>
</organism>
<evidence type="ECO:0000313" key="2">
    <source>
        <dbReference type="Proteomes" id="UP000051048"/>
    </source>
</evidence>
<dbReference type="Proteomes" id="UP000051048">
    <property type="component" value="Unassembled WGS sequence"/>
</dbReference>
<proteinExistence type="predicted"/>
<evidence type="ECO:0000313" key="1">
    <source>
        <dbReference type="EMBL" id="KRL77363.1"/>
    </source>
</evidence>
<dbReference type="EMBL" id="AZFH01000173">
    <property type="protein sequence ID" value="KRL77363.1"/>
    <property type="molecule type" value="Genomic_DNA"/>
</dbReference>
<protein>
    <submittedName>
        <fullName evidence="1">Uncharacterized protein</fullName>
    </submittedName>
</protein>
<gene>
    <name evidence="1" type="ORF">FC36_GL001454</name>
</gene>
<accession>A0A0R1TFD2</accession>
<dbReference type="PATRIC" id="fig|1423740.3.peg.1573"/>
<comment type="caution">
    <text evidence="1">The sequence shown here is derived from an EMBL/GenBank/DDBJ whole genome shotgun (WGS) entry which is preliminary data.</text>
</comment>
<sequence>MLWCAYDLYLKEKFPRGKNETYQFEVTKGDVLSNPRKQQTSAKKLVGEILEGFMKKSKFRPSDIVHIIDIDGIMASSDDIVIDESLENNHEYDLVNNKVKFKKLSLYEKTKEIWDKKKANIKVLSRTTEISKKRYKLKYDLLFFH</sequence>
<dbReference type="AlphaFoldDB" id="A0A0R1TFD2"/>
<reference evidence="1 2" key="1">
    <citation type="journal article" date="2015" name="Genome Announc.">
        <title>Expanding the biotechnology potential of lactobacilli through comparative genomics of 213 strains and associated genera.</title>
        <authorList>
            <person name="Sun Z."/>
            <person name="Harris H.M."/>
            <person name="McCann A."/>
            <person name="Guo C."/>
            <person name="Argimon S."/>
            <person name="Zhang W."/>
            <person name="Yang X."/>
            <person name="Jeffery I.B."/>
            <person name="Cooney J.C."/>
            <person name="Kagawa T.F."/>
            <person name="Liu W."/>
            <person name="Song Y."/>
            <person name="Salvetti E."/>
            <person name="Wrobel A."/>
            <person name="Rasinkangas P."/>
            <person name="Parkhill J."/>
            <person name="Rea M.C."/>
            <person name="O'Sullivan O."/>
            <person name="Ritari J."/>
            <person name="Douillard F.P."/>
            <person name="Paul Ross R."/>
            <person name="Yang R."/>
            <person name="Briner A.E."/>
            <person name="Felis G.E."/>
            <person name="de Vos W.M."/>
            <person name="Barrangou R."/>
            <person name="Klaenhammer T.R."/>
            <person name="Caufield P.W."/>
            <person name="Cui Y."/>
            <person name="Zhang H."/>
            <person name="O'Toole P.W."/>
        </authorList>
    </citation>
    <scope>NUCLEOTIDE SEQUENCE [LARGE SCALE GENOMIC DNA]</scope>
    <source>
        <strain evidence="1 2">DSM 15833</strain>
    </source>
</reference>
<name>A0A0R1TFD2_9LACO</name>